<dbReference type="AlphaFoldDB" id="A0A9J6AX41"/>
<dbReference type="InterPro" id="IPR056010">
    <property type="entry name" value="DUF7588"/>
</dbReference>
<dbReference type="EMBL" id="JACXVP010000001">
    <property type="protein sequence ID" value="KAG5629040.1"/>
    <property type="molecule type" value="Genomic_DNA"/>
</dbReference>
<comment type="caution">
    <text evidence="3">The sequence shown here is derived from an EMBL/GenBank/DDBJ whole genome shotgun (WGS) entry which is preliminary data.</text>
</comment>
<dbReference type="Pfam" id="PF24496">
    <property type="entry name" value="DUF7588"/>
    <property type="match status" value="1"/>
</dbReference>
<keyword evidence="4" id="KW-1185">Reference proteome</keyword>
<evidence type="ECO:0000313" key="3">
    <source>
        <dbReference type="EMBL" id="KAG5629040.1"/>
    </source>
</evidence>
<protein>
    <submittedName>
        <fullName evidence="3">Uncharacterized protein</fullName>
    </submittedName>
</protein>
<sequence>MLNVHQIDFSPGSLARKYIQNEFLSDKWNQFKIWFFDTYSADDLNNISQEFYETCALNNQIMYFVPCFITTYLPLFINLLERSYKDESGITFTAFQKFVEEDVAAVNINEINNLISQNNYLGLYIKVLGEHITSTSKKDSEVSTHVQRPPEIWYFKFKSIYDLEELLDKKFSDFSTKPIDLSDNFMDEMEKTFDFKNHVSLEFNKLHGYPKKNSNAKFTHKPSMQTYYYYSRPTHQDVLIEERDWNQTNTFYSGSKIYEWNLDGLTDRQLTILVHRMLMYATICKNV</sequence>
<dbReference type="Pfam" id="PF24925">
    <property type="entry name" value="DUF7746"/>
    <property type="match status" value="1"/>
</dbReference>
<evidence type="ECO:0000259" key="1">
    <source>
        <dbReference type="Pfam" id="PF24496"/>
    </source>
</evidence>
<proteinExistence type="predicted"/>
<feature type="domain" description="DUF7588" evidence="1">
    <location>
        <begin position="16"/>
        <end position="78"/>
    </location>
</feature>
<dbReference type="InterPro" id="IPR056648">
    <property type="entry name" value="DUF7746"/>
</dbReference>
<accession>A0A9J6AX41</accession>
<evidence type="ECO:0000313" key="4">
    <source>
        <dbReference type="Proteomes" id="UP000824120"/>
    </source>
</evidence>
<feature type="domain" description="DUF7746" evidence="2">
    <location>
        <begin position="252"/>
        <end position="286"/>
    </location>
</feature>
<dbReference type="OrthoDB" id="1305132at2759"/>
<reference evidence="3 4" key="1">
    <citation type="submission" date="2020-09" db="EMBL/GenBank/DDBJ databases">
        <title>De no assembly of potato wild relative species, Solanum commersonii.</title>
        <authorList>
            <person name="Cho K."/>
        </authorList>
    </citation>
    <scope>NUCLEOTIDE SEQUENCE [LARGE SCALE GENOMIC DNA]</scope>
    <source>
        <strain evidence="3">LZ3.2</strain>
        <tissue evidence="3">Leaf</tissue>
    </source>
</reference>
<dbReference type="Proteomes" id="UP000824120">
    <property type="component" value="Chromosome 1"/>
</dbReference>
<gene>
    <name evidence="3" type="ORF">H5410_000757</name>
</gene>
<name>A0A9J6AX41_SOLCO</name>
<organism evidence="3 4">
    <name type="scientific">Solanum commersonii</name>
    <name type="common">Commerson's wild potato</name>
    <name type="synonym">Commerson's nightshade</name>
    <dbReference type="NCBI Taxonomy" id="4109"/>
    <lineage>
        <taxon>Eukaryota</taxon>
        <taxon>Viridiplantae</taxon>
        <taxon>Streptophyta</taxon>
        <taxon>Embryophyta</taxon>
        <taxon>Tracheophyta</taxon>
        <taxon>Spermatophyta</taxon>
        <taxon>Magnoliopsida</taxon>
        <taxon>eudicotyledons</taxon>
        <taxon>Gunneridae</taxon>
        <taxon>Pentapetalae</taxon>
        <taxon>asterids</taxon>
        <taxon>lamiids</taxon>
        <taxon>Solanales</taxon>
        <taxon>Solanaceae</taxon>
        <taxon>Solanoideae</taxon>
        <taxon>Solaneae</taxon>
        <taxon>Solanum</taxon>
    </lineage>
</organism>
<evidence type="ECO:0000259" key="2">
    <source>
        <dbReference type="Pfam" id="PF24925"/>
    </source>
</evidence>